<dbReference type="InterPro" id="IPR041424">
    <property type="entry name" value="CinA_KH"/>
</dbReference>
<dbReference type="Pfam" id="PF00994">
    <property type="entry name" value="MoCF_biosynth"/>
    <property type="match status" value="1"/>
</dbReference>
<dbReference type="InterPro" id="IPR001453">
    <property type="entry name" value="MoaB/Mog_dom"/>
</dbReference>
<feature type="domain" description="MoaB/Mog" evidence="2">
    <location>
        <begin position="4"/>
        <end position="171"/>
    </location>
</feature>
<dbReference type="PIRSF" id="PIRSF006728">
    <property type="entry name" value="CinA"/>
    <property type="match status" value="1"/>
</dbReference>
<organism evidence="3 4">
    <name type="scientific">Levilactobacillus bambusae</name>
    <dbReference type="NCBI Taxonomy" id="2024736"/>
    <lineage>
        <taxon>Bacteria</taxon>
        <taxon>Bacillati</taxon>
        <taxon>Bacillota</taxon>
        <taxon>Bacilli</taxon>
        <taxon>Lactobacillales</taxon>
        <taxon>Lactobacillaceae</taxon>
        <taxon>Levilactobacillus</taxon>
    </lineage>
</organism>
<dbReference type="AlphaFoldDB" id="A0A2V1MWX5"/>
<dbReference type="InterPro" id="IPR036653">
    <property type="entry name" value="CinA-like_C"/>
</dbReference>
<dbReference type="InterPro" id="IPR036425">
    <property type="entry name" value="MoaB/Mog-like_dom_sf"/>
</dbReference>
<dbReference type="InterPro" id="IPR050101">
    <property type="entry name" value="CinA"/>
</dbReference>
<evidence type="ECO:0000259" key="2">
    <source>
        <dbReference type="SMART" id="SM00852"/>
    </source>
</evidence>
<dbReference type="Pfam" id="PF02464">
    <property type="entry name" value="CinA"/>
    <property type="match status" value="1"/>
</dbReference>
<dbReference type="Proteomes" id="UP000245080">
    <property type="component" value="Unassembled WGS sequence"/>
</dbReference>
<dbReference type="SUPFAM" id="SSF142433">
    <property type="entry name" value="CinA-like"/>
    <property type="match status" value="1"/>
</dbReference>
<comment type="similarity">
    <text evidence="1">Belongs to the CinA family.</text>
</comment>
<dbReference type="NCBIfam" id="TIGR00199">
    <property type="entry name" value="PncC_domain"/>
    <property type="match status" value="1"/>
</dbReference>
<dbReference type="HAMAP" id="MF_00226_B">
    <property type="entry name" value="CinA_B"/>
    <property type="match status" value="1"/>
</dbReference>
<evidence type="ECO:0000313" key="4">
    <source>
        <dbReference type="Proteomes" id="UP000245080"/>
    </source>
</evidence>
<dbReference type="Gene3D" id="3.90.950.20">
    <property type="entry name" value="CinA-like"/>
    <property type="match status" value="1"/>
</dbReference>
<protein>
    <recommendedName>
        <fullName evidence="1">Putative competence-damage inducible protein</fullName>
    </recommendedName>
</protein>
<dbReference type="CDD" id="cd00885">
    <property type="entry name" value="cinA"/>
    <property type="match status" value="1"/>
</dbReference>
<evidence type="ECO:0000313" key="3">
    <source>
        <dbReference type="EMBL" id="PWF99573.1"/>
    </source>
</evidence>
<dbReference type="EMBL" id="QCXQ01000006">
    <property type="protein sequence ID" value="PWF99573.1"/>
    <property type="molecule type" value="Genomic_DNA"/>
</dbReference>
<dbReference type="PANTHER" id="PTHR13939:SF0">
    <property type="entry name" value="NMN AMIDOHYDROLASE-LIKE PROTEIN YFAY"/>
    <property type="match status" value="1"/>
</dbReference>
<proteinExistence type="inferred from homology"/>
<dbReference type="NCBIfam" id="TIGR00200">
    <property type="entry name" value="cinA_nterm"/>
    <property type="match status" value="1"/>
</dbReference>
<name>A0A2V1MWX5_9LACO</name>
<dbReference type="InterPro" id="IPR008135">
    <property type="entry name" value="Competence-induced_CinA"/>
</dbReference>
<dbReference type="SMART" id="SM00852">
    <property type="entry name" value="MoCF_biosynth"/>
    <property type="match status" value="1"/>
</dbReference>
<accession>A0A2V1MWX5</accession>
<dbReference type="InterPro" id="IPR008136">
    <property type="entry name" value="CinA_C"/>
</dbReference>
<dbReference type="Gene3D" id="3.30.70.2860">
    <property type="match status" value="1"/>
</dbReference>
<dbReference type="OrthoDB" id="9801454at2"/>
<dbReference type="SUPFAM" id="SSF53218">
    <property type="entry name" value="Molybdenum cofactor biosynthesis proteins"/>
    <property type="match status" value="1"/>
</dbReference>
<reference evidence="3 4" key="1">
    <citation type="journal article" date="2018" name="Int. J. Syst. Evol. Microbiol.">
        <title>Lactobacillus bambusae sp. nov., isolated from a traditional fermented Ma-bamboo shoots of Taiwan.</title>
        <authorList>
            <person name="Wang L.-T."/>
        </authorList>
    </citation>
    <scope>NUCLEOTIDE SEQUENCE [LARGE SCALE GENOMIC DNA]</scope>
    <source>
        <strain evidence="3 4">BS-W1</strain>
    </source>
</reference>
<sequence length="416" mass="45125">MKAEIIGIGTEILLGQVVDTNSAFLARELANLGIEVYYHSVVGDNTERLTSQLDTAMRRSDLVVMSGGLGPTQDDLTKQTVANYLGIPLVMDQTAMAKIDDYYHQTGREEAPNNALQAMYLQGATVMPNDNGMAVGNFYQQSDGADVMLLPGPPTEMTMMFNHYGRGLLEAAYHRNEFLVSRVLRFYGIGESLLVTKLSDLIDQQTNPTIAPYAKTNEVTLRLTASAEQEAKAKGLLDGMEAQIQARVGDYLYGYGDDNSLEAVVVAGLKDQQLTITAAESLTAGQFQSTLGNVPGVSTVFPGGFVTYSAEAKAALLQIPSEIIEKYGVVSEQTAVWMAKQAKKTLQTDIGISFTGVAGPEELEGQPAGTVWIGIAFKDQTPFGRLIHLAGTRDRIRERSVMAGLDLIRRQLLTLK</sequence>
<comment type="caution">
    <text evidence="3">The sequence shown here is derived from an EMBL/GenBank/DDBJ whole genome shotgun (WGS) entry which is preliminary data.</text>
</comment>
<keyword evidence="4" id="KW-1185">Reference proteome</keyword>
<gene>
    <name evidence="1" type="primary">cinA</name>
    <name evidence="3" type="ORF">DCM90_09020</name>
</gene>
<dbReference type="Pfam" id="PF18146">
    <property type="entry name" value="CinA_KH"/>
    <property type="match status" value="1"/>
</dbReference>
<dbReference type="Gene3D" id="3.40.980.10">
    <property type="entry name" value="MoaB/Mog-like domain"/>
    <property type="match status" value="1"/>
</dbReference>
<dbReference type="NCBIfam" id="NF001813">
    <property type="entry name" value="PRK00549.1"/>
    <property type="match status" value="1"/>
</dbReference>
<evidence type="ECO:0000256" key="1">
    <source>
        <dbReference type="HAMAP-Rule" id="MF_00226"/>
    </source>
</evidence>
<dbReference type="RefSeq" id="WP_109251031.1">
    <property type="nucleotide sequence ID" value="NZ_QCXQ01000006.1"/>
</dbReference>
<dbReference type="NCBIfam" id="TIGR00177">
    <property type="entry name" value="molyb_syn"/>
    <property type="match status" value="1"/>
</dbReference>
<dbReference type="PANTHER" id="PTHR13939">
    <property type="entry name" value="NICOTINAMIDE-NUCLEOTIDE AMIDOHYDROLASE PNCC"/>
    <property type="match status" value="1"/>
</dbReference>